<evidence type="ECO:0000259" key="3">
    <source>
        <dbReference type="PROSITE" id="PS50157"/>
    </source>
</evidence>
<reference evidence="4" key="2">
    <citation type="submission" date="2023-05" db="EMBL/GenBank/DDBJ databases">
        <authorList>
            <consortium name="Lawrence Berkeley National Laboratory"/>
            <person name="Steindorff A."/>
            <person name="Hensen N."/>
            <person name="Bonometti L."/>
            <person name="Westerberg I."/>
            <person name="Brannstrom I.O."/>
            <person name="Guillou S."/>
            <person name="Cros-Aarteil S."/>
            <person name="Calhoun S."/>
            <person name="Haridas S."/>
            <person name="Kuo A."/>
            <person name="Mondo S."/>
            <person name="Pangilinan J."/>
            <person name="Riley R."/>
            <person name="Labutti K."/>
            <person name="Andreopoulos B."/>
            <person name="Lipzen A."/>
            <person name="Chen C."/>
            <person name="Yanf M."/>
            <person name="Daum C."/>
            <person name="Ng V."/>
            <person name="Clum A."/>
            <person name="Ohm R."/>
            <person name="Martin F."/>
            <person name="Silar P."/>
            <person name="Natvig D."/>
            <person name="Lalanne C."/>
            <person name="Gautier V."/>
            <person name="Ament-Velasquez S.L."/>
            <person name="Kruys A."/>
            <person name="Hutchinson M.I."/>
            <person name="Powell A.J."/>
            <person name="Barry K."/>
            <person name="Miller A.N."/>
            <person name="Grigoriev I.V."/>
            <person name="Debuchy R."/>
            <person name="Gladieux P."/>
            <person name="Thoren M.H."/>
            <person name="Johannesson H."/>
        </authorList>
    </citation>
    <scope>NUCLEOTIDE SEQUENCE</scope>
    <source>
        <strain evidence="4">CBS 141.50</strain>
    </source>
</reference>
<keyword evidence="5" id="KW-1185">Reference proteome</keyword>
<dbReference type="EMBL" id="MU853580">
    <property type="protein sequence ID" value="KAK4144135.1"/>
    <property type="molecule type" value="Genomic_DNA"/>
</dbReference>
<accession>A0AAN6V4Y4</accession>
<proteinExistence type="predicted"/>
<evidence type="ECO:0000256" key="2">
    <source>
        <dbReference type="SAM" id="MobiDB-lite"/>
    </source>
</evidence>
<feature type="domain" description="C2H2-type" evidence="3">
    <location>
        <begin position="618"/>
        <end position="654"/>
    </location>
</feature>
<evidence type="ECO:0000313" key="4">
    <source>
        <dbReference type="EMBL" id="KAK4144135.1"/>
    </source>
</evidence>
<keyword evidence="1" id="KW-0479">Metal-binding</keyword>
<dbReference type="GO" id="GO:0006357">
    <property type="term" value="P:regulation of transcription by RNA polymerase II"/>
    <property type="evidence" value="ECO:0007669"/>
    <property type="project" value="TreeGrafter"/>
</dbReference>
<sequence>MTQNQSRPLFFQQQQSIQFQPQQHLQPAAAALYNHSIRHNTASPFEATTDSMNALDFGLDLDLDLDTNNLDYGSLSASPTSTLSQLSQYSPLSAFDSIPTPTLAEPSLFPAQRQSRPANLFTNTDAMQTESWMQGSAQPAPRSAGHFSHQRDSSRSSMGSNGPLSPYSHNVANPQIAMNDSVGEHFHALHGADDLNGHYQLAAAKSFPGVSHDNFYTGGLPSYGSGGDTTTNNIPSYSYLATTAPRRRNDRNLLPDHPAGPRSQAASVASSVVSDSPATPAGEPEEDRKRTTALHPVPKLDRTMTDAYADELYSPNFAITSPSSGQASSISPTSDLFTQRIQAANNQHLSAVTNSPVSSASRDRSPFRQGSPLAPMPMSDFRSAMGNGSASQVRFNTAQQLREQSKAMRDAQAVQQQISRPAADTVTPQTISPKDAMLEFHEAEGDVNNFPLFPRQHNNASFNADAINKATAAQSQQVFGGGMHMDTNSFNNFLGAAMPAPVQMHPQYPFMAQQRPHSAVPSGANTSMGTTRLGSAETGITDSVHGSTPQRPSDTRADGGTYTCTYHGCTLRFETPALLQKHKREGHRQAHGLTSVRRPETPTGMTSSTLLNTQAGPHRCDRINPSTGKPCNTVFSRPYDLTRHEHTIHNARKQKVRCDLCTDDKTFSRADALTRHYRVCHPDVEFPGKQRRRGGHS</sequence>
<feature type="compositionally biased region" description="Polar residues" evidence="2">
    <location>
        <begin position="538"/>
        <end position="552"/>
    </location>
</feature>
<dbReference type="InterPro" id="IPR013087">
    <property type="entry name" value="Znf_C2H2_type"/>
</dbReference>
<dbReference type="AlphaFoldDB" id="A0AAN6V4Y4"/>
<dbReference type="PANTHER" id="PTHR46179">
    <property type="entry name" value="ZINC FINGER PROTEIN"/>
    <property type="match status" value="1"/>
</dbReference>
<dbReference type="SMART" id="SM00355">
    <property type="entry name" value="ZnF_C2H2"/>
    <property type="match status" value="3"/>
</dbReference>
<reference evidence="4" key="1">
    <citation type="journal article" date="2023" name="Mol. Phylogenet. Evol.">
        <title>Genome-scale phylogeny and comparative genomics of the fungal order Sordariales.</title>
        <authorList>
            <person name="Hensen N."/>
            <person name="Bonometti L."/>
            <person name="Westerberg I."/>
            <person name="Brannstrom I.O."/>
            <person name="Guillou S."/>
            <person name="Cros-Aarteil S."/>
            <person name="Calhoun S."/>
            <person name="Haridas S."/>
            <person name="Kuo A."/>
            <person name="Mondo S."/>
            <person name="Pangilinan J."/>
            <person name="Riley R."/>
            <person name="LaButti K."/>
            <person name="Andreopoulos B."/>
            <person name="Lipzen A."/>
            <person name="Chen C."/>
            <person name="Yan M."/>
            <person name="Daum C."/>
            <person name="Ng V."/>
            <person name="Clum A."/>
            <person name="Steindorff A."/>
            <person name="Ohm R.A."/>
            <person name="Martin F."/>
            <person name="Silar P."/>
            <person name="Natvig D.O."/>
            <person name="Lalanne C."/>
            <person name="Gautier V."/>
            <person name="Ament-Velasquez S.L."/>
            <person name="Kruys A."/>
            <person name="Hutchinson M.I."/>
            <person name="Powell A.J."/>
            <person name="Barry K."/>
            <person name="Miller A.N."/>
            <person name="Grigoriev I.V."/>
            <person name="Debuchy R."/>
            <person name="Gladieux P."/>
            <person name="Hiltunen Thoren M."/>
            <person name="Johannesson H."/>
        </authorList>
    </citation>
    <scope>NUCLEOTIDE SEQUENCE</scope>
    <source>
        <strain evidence="4">CBS 141.50</strain>
    </source>
</reference>
<protein>
    <recommendedName>
        <fullName evidence="3">C2H2-type domain-containing protein</fullName>
    </recommendedName>
</protein>
<feature type="region of interest" description="Disordered" evidence="2">
    <location>
        <begin position="352"/>
        <end position="375"/>
    </location>
</feature>
<dbReference type="Gene3D" id="3.30.160.60">
    <property type="entry name" value="Classic Zinc Finger"/>
    <property type="match status" value="1"/>
</dbReference>
<dbReference type="GO" id="GO:0005634">
    <property type="term" value="C:nucleus"/>
    <property type="evidence" value="ECO:0007669"/>
    <property type="project" value="TreeGrafter"/>
</dbReference>
<dbReference type="InterPro" id="IPR051061">
    <property type="entry name" value="Zinc_finger_trans_reg"/>
</dbReference>
<feature type="compositionally biased region" description="Polar residues" evidence="2">
    <location>
        <begin position="603"/>
        <end position="615"/>
    </location>
</feature>
<feature type="compositionally biased region" description="Low complexity" evidence="2">
    <location>
        <begin position="261"/>
        <end position="281"/>
    </location>
</feature>
<feature type="compositionally biased region" description="Polar residues" evidence="2">
    <location>
        <begin position="155"/>
        <end position="172"/>
    </location>
</feature>
<gene>
    <name evidence="4" type="ORF">C8A04DRAFT_11825</name>
</gene>
<evidence type="ECO:0000256" key="1">
    <source>
        <dbReference type="PROSITE-ProRule" id="PRU00042"/>
    </source>
</evidence>
<dbReference type="GO" id="GO:0008270">
    <property type="term" value="F:zinc ion binding"/>
    <property type="evidence" value="ECO:0007669"/>
    <property type="project" value="UniProtKB-KW"/>
</dbReference>
<keyword evidence="1" id="KW-0862">Zinc</keyword>
<keyword evidence="1" id="KW-0863">Zinc-finger</keyword>
<comment type="caution">
    <text evidence="4">The sequence shown here is derived from an EMBL/GenBank/DDBJ whole genome shotgun (WGS) entry which is preliminary data.</text>
</comment>
<feature type="region of interest" description="Disordered" evidence="2">
    <location>
        <begin position="130"/>
        <end position="172"/>
    </location>
</feature>
<feature type="region of interest" description="Disordered" evidence="2">
    <location>
        <begin position="243"/>
        <end position="297"/>
    </location>
</feature>
<feature type="region of interest" description="Disordered" evidence="2">
    <location>
        <begin position="538"/>
        <end position="559"/>
    </location>
</feature>
<name>A0AAN6V4Y4_9PEZI</name>
<evidence type="ECO:0000313" key="5">
    <source>
        <dbReference type="Proteomes" id="UP001302676"/>
    </source>
</evidence>
<dbReference type="PROSITE" id="PS50157">
    <property type="entry name" value="ZINC_FINGER_C2H2_2"/>
    <property type="match status" value="1"/>
</dbReference>
<dbReference type="GeneID" id="87813720"/>
<dbReference type="RefSeq" id="XP_062637506.1">
    <property type="nucleotide sequence ID" value="XM_062777107.1"/>
</dbReference>
<dbReference type="Proteomes" id="UP001302676">
    <property type="component" value="Unassembled WGS sequence"/>
</dbReference>
<feature type="region of interest" description="Disordered" evidence="2">
    <location>
        <begin position="585"/>
        <end position="625"/>
    </location>
</feature>
<organism evidence="4 5">
    <name type="scientific">Dichotomopilus funicola</name>
    <dbReference type="NCBI Taxonomy" id="1934379"/>
    <lineage>
        <taxon>Eukaryota</taxon>
        <taxon>Fungi</taxon>
        <taxon>Dikarya</taxon>
        <taxon>Ascomycota</taxon>
        <taxon>Pezizomycotina</taxon>
        <taxon>Sordariomycetes</taxon>
        <taxon>Sordariomycetidae</taxon>
        <taxon>Sordariales</taxon>
        <taxon>Chaetomiaceae</taxon>
        <taxon>Dichotomopilus</taxon>
    </lineage>
</organism>
<dbReference type="PROSITE" id="PS00028">
    <property type="entry name" value="ZINC_FINGER_C2H2_1"/>
    <property type="match status" value="1"/>
</dbReference>
<dbReference type="PANTHER" id="PTHR46179:SF19">
    <property type="entry name" value="C2H2 FINGER DOMAIN TRANSCRIPTION FACTOR (EUROFUNG)-RELATED"/>
    <property type="match status" value="1"/>
</dbReference>